<dbReference type="EMBL" id="QHKI01000045">
    <property type="protein sequence ID" value="RSM75909.1"/>
    <property type="molecule type" value="Genomic_DNA"/>
</dbReference>
<protein>
    <recommendedName>
        <fullName evidence="4">Tetratricopeptide repeat protein</fullName>
    </recommendedName>
</protein>
<organism evidence="2 3">
    <name type="scientific">Kibdelosporangium aridum</name>
    <dbReference type="NCBI Taxonomy" id="2030"/>
    <lineage>
        <taxon>Bacteria</taxon>
        <taxon>Bacillati</taxon>
        <taxon>Actinomycetota</taxon>
        <taxon>Actinomycetes</taxon>
        <taxon>Pseudonocardiales</taxon>
        <taxon>Pseudonocardiaceae</taxon>
        <taxon>Kibdelosporangium</taxon>
    </lineage>
</organism>
<proteinExistence type="predicted"/>
<dbReference type="OrthoDB" id="3699892at2"/>
<dbReference type="Proteomes" id="UP000287547">
    <property type="component" value="Unassembled WGS sequence"/>
</dbReference>
<gene>
    <name evidence="2" type="ORF">DMH04_36985</name>
</gene>
<accession>A0A428YYK5</accession>
<evidence type="ECO:0000313" key="2">
    <source>
        <dbReference type="EMBL" id="RSM75909.1"/>
    </source>
</evidence>
<dbReference type="AlphaFoldDB" id="A0A428YYK5"/>
<name>A0A428YYK5_KIBAR</name>
<feature type="region of interest" description="Disordered" evidence="1">
    <location>
        <begin position="107"/>
        <end position="146"/>
    </location>
</feature>
<evidence type="ECO:0000256" key="1">
    <source>
        <dbReference type="SAM" id="MobiDB-lite"/>
    </source>
</evidence>
<evidence type="ECO:0008006" key="4">
    <source>
        <dbReference type="Google" id="ProtNLM"/>
    </source>
</evidence>
<reference evidence="2 3" key="1">
    <citation type="submission" date="2018-05" db="EMBL/GenBank/DDBJ databases">
        <title>Evolution of GPA BGCs.</title>
        <authorList>
            <person name="Waglechner N."/>
            <person name="Wright G.D."/>
        </authorList>
    </citation>
    <scope>NUCLEOTIDE SEQUENCE [LARGE SCALE GENOMIC DNA]</scope>
    <source>
        <strain evidence="2 3">A82846</strain>
    </source>
</reference>
<feature type="region of interest" description="Disordered" evidence="1">
    <location>
        <begin position="1"/>
        <end position="22"/>
    </location>
</feature>
<evidence type="ECO:0000313" key="3">
    <source>
        <dbReference type="Proteomes" id="UP000287547"/>
    </source>
</evidence>
<comment type="caution">
    <text evidence="2">The sequence shown here is derived from an EMBL/GenBank/DDBJ whole genome shotgun (WGS) entry which is preliminary data.</text>
</comment>
<sequence length="146" mass="16109">MQEARGAGEAVRRRSGGVGGSPACGAGLDGVGHPFAALEQHDRTRKVWQEALQLYREQGRDNDIERIQRQLDGLRIHGQPSRNVSRASYCRSCRTTTSILTPMTAVRSRRDDGGSALRPPTSRRAPCGCETARPRRPRWRTTLSAS</sequence>